<dbReference type="GO" id="GO:0046983">
    <property type="term" value="F:protein dimerization activity"/>
    <property type="evidence" value="ECO:0007669"/>
    <property type="project" value="InterPro"/>
</dbReference>
<evidence type="ECO:0000256" key="1">
    <source>
        <dbReference type="ARBA" id="ARBA00022679"/>
    </source>
</evidence>
<comment type="caution">
    <text evidence="6">The sequence shown here is derived from an EMBL/GenBank/DDBJ whole genome shotgun (WGS) entry which is preliminary data.</text>
</comment>
<dbReference type="InterPro" id="IPR005467">
    <property type="entry name" value="His_kinase_dom"/>
</dbReference>
<dbReference type="InterPro" id="IPR050482">
    <property type="entry name" value="Sensor_HK_TwoCompSys"/>
</dbReference>
<evidence type="ECO:0000313" key="6">
    <source>
        <dbReference type="EMBL" id="MBB4247462.1"/>
    </source>
</evidence>
<dbReference type="GO" id="GO:0016020">
    <property type="term" value="C:membrane"/>
    <property type="evidence" value="ECO:0007669"/>
    <property type="project" value="InterPro"/>
</dbReference>
<accession>A0A840GG19</accession>
<dbReference type="SUPFAM" id="SSF55785">
    <property type="entry name" value="PYP-like sensor domain (PAS domain)"/>
    <property type="match status" value="1"/>
</dbReference>
<dbReference type="RefSeq" id="WP_184415048.1">
    <property type="nucleotide sequence ID" value="NZ_JACIGE010000005.1"/>
</dbReference>
<name>A0A840GG19_RHOTE</name>
<dbReference type="Gene3D" id="3.30.450.20">
    <property type="entry name" value="PAS domain"/>
    <property type="match status" value="1"/>
</dbReference>
<evidence type="ECO:0000259" key="5">
    <source>
        <dbReference type="PROSITE" id="PS50109"/>
    </source>
</evidence>
<dbReference type="InterPro" id="IPR011712">
    <property type="entry name" value="Sig_transdc_His_kin_sub3_dim/P"/>
</dbReference>
<dbReference type="Pfam" id="PF07730">
    <property type="entry name" value="HisKA_3"/>
    <property type="match status" value="1"/>
</dbReference>
<dbReference type="AlphaFoldDB" id="A0A840GG19"/>
<organism evidence="6 7">
    <name type="scientific">Rhodocyclus tenuis</name>
    <name type="common">Rhodospirillum tenue</name>
    <dbReference type="NCBI Taxonomy" id="1066"/>
    <lineage>
        <taxon>Bacteria</taxon>
        <taxon>Pseudomonadati</taxon>
        <taxon>Pseudomonadota</taxon>
        <taxon>Betaproteobacteria</taxon>
        <taxon>Rhodocyclales</taxon>
        <taxon>Rhodocyclaceae</taxon>
        <taxon>Rhodocyclus</taxon>
    </lineage>
</organism>
<keyword evidence="7" id="KW-1185">Reference proteome</keyword>
<dbReference type="InterPro" id="IPR035965">
    <property type="entry name" value="PAS-like_dom_sf"/>
</dbReference>
<keyword evidence="4" id="KW-0175">Coiled coil</keyword>
<feature type="domain" description="Histidine kinase" evidence="5">
    <location>
        <begin position="182"/>
        <end position="380"/>
    </location>
</feature>
<dbReference type="CDD" id="cd16917">
    <property type="entry name" value="HATPase_UhpB-NarQ-NarX-like"/>
    <property type="match status" value="1"/>
</dbReference>
<dbReference type="PANTHER" id="PTHR24421:SF58">
    <property type="entry name" value="SIGNAL TRANSDUCTION HISTIDINE-PROTEIN KINASE_PHOSPHATASE UHPB"/>
    <property type="match status" value="1"/>
</dbReference>
<dbReference type="InterPro" id="IPR003594">
    <property type="entry name" value="HATPase_dom"/>
</dbReference>
<dbReference type="GO" id="GO:0000155">
    <property type="term" value="F:phosphorelay sensor kinase activity"/>
    <property type="evidence" value="ECO:0007669"/>
    <property type="project" value="InterPro"/>
</dbReference>
<feature type="coiled-coil region" evidence="4">
    <location>
        <begin position="137"/>
        <end position="178"/>
    </location>
</feature>
<dbReference type="InterPro" id="IPR036890">
    <property type="entry name" value="HATPase_C_sf"/>
</dbReference>
<protein>
    <submittedName>
        <fullName evidence="6">Signal transduction histidine kinase</fullName>
    </submittedName>
</protein>
<keyword evidence="2 6" id="KW-0418">Kinase</keyword>
<evidence type="ECO:0000256" key="3">
    <source>
        <dbReference type="ARBA" id="ARBA00023012"/>
    </source>
</evidence>
<dbReference type="PANTHER" id="PTHR24421">
    <property type="entry name" value="NITRATE/NITRITE SENSOR PROTEIN NARX-RELATED"/>
    <property type="match status" value="1"/>
</dbReference>
<dbReference type="SMART" id="SM00387">
    <property type="entry name" value="HATPase_c"/>
    <property type="match status" value="1"/>
</dbReference>
<dbReference type="Pfam" id="PF13596">
    <property type="entry name" value="PAS_10"/>
    <property type="match status" value="1"/>
</dbReference>
<evidence type="ECO:0000313" key="7">
    <source>
        <dbReference type="Proteomes" id="UP000587070"/>
    </source>
</evidence>
<dbReference type="Gene3D" id="1.20.5.1930">
    <property type="match status" value="1"/>
</dbReference>
<dbReference type="InterPro" id="IPR000014">
    <property type="entry name" value="PAS"/>
</dbReference>
<sequence>MSSPDPQLRGENQRLRACIAGLEAENERLRRLFSNDHVVMLQLDHGLRVRAVSPAASQLCELLPADCARPIGDFSEDRIGLAAADDAAEVLATARARMREMRLADGRWWLRQMFASRDAAGAIDGIVINYLDINDSKEKVEIAAAAQRRMAETLEERVEARTAQLRALSAELSLAEERERRVLATDLHDDLGQVLAIAKIKLSSMDDHERRGALKAALKEVESLVDHANRSVRSLMMQLSPPLLQTLGLPAALEWLAEEMERIYGISVRIDDDGQPKPLAEAARTSIFRAVRELLINVAKHSGARQAEVNCLRSNERITVAVTDHGSGFDYLAEIAKPLGEARFGLLSVRERIEFLGGEMNVDSTLNDGATITLTVPVTDNREEFAP</sequence>
<evidence type="ECO:0000256" key="2">
    <source>
        <dbReference type="ARBA" id="ARBA00022777"/>
    </source>
</evidence>
<dbReference type="PROSITE" id="PS50109">
    <property type="entry name" value="HIS_KIN"/>
    <property type="match status" value="1"/>
</dbReference>
<keyword evidence="1" id="KW-0808">Transferase</keyword>
<evidence type="ECO:0000256" key="4">
    <source>
        <dbReference type="SAM" id="Coils"/>
    </source>
</evidence>
<dbReference type="SUPFAM" id="SSF55874">
    <property type="entry name" value="ATPase domain of HSP90 chaperone/DNA topoisomerase II/histidine kinase"/>
    <property type="match status" value="1"/>
</dbReference>
<keyword evidence="3" id="KW-0902">Two-component regulatory system</keyword>
<dbReference type="EMBL" id="JACIGE010000005">
    <property type="protein sequence ID" value="MBB4247462.1"/>
    <property type="molecule type" value="Genomic_DNA"/>
</dbReference>
<dbReference type="Pfam" id="PF02518">
    <property type="entry name" value="HATPase_c"/>
    <property type="match status" value="1"/>
</dbReference>
<dbReference type="Gene3D" id="3.30.565.10">
    <property type="entry name" value="Histidine kinase-like ATPase, C-terminal domain"/>
    <property type="match status" value="1"/>
</dbReference>
<dbReference type="CDD" id="cd00130">
    <property type="entry name" value="PAS"/>
    <property type="match status" value="1"/>
</dbReference>
<dbReference type="Proteomes" id="UP000587070">
    <property type="component" value="Unassembled WGS sequence"/>
</dbReference>
<reference evidence="6 7" key="1">
    <citation type="submission" date="2020-08" db="EMBL/GenBank/DDBJ databases">
        <title>Genome sequencing of Purple Non-Sulfur Bacteria from various extreme environments.</title>
        <authorList>
            <person name="Mayer M."/>
        </authorList>
    </citation>
    <scope>NUCLEOTIDE SEQUENCE [LARGE SCALE GENOMIC DNA]</scope>
    <source>
        <strain evidence="6 7">2761</strain>
    </source>
</reference>
<proteinExistence type="predicted"/>
<gene>
    <name evidence="6" type="ORF">GGD90_001833</name>
</gene>